<feature type="transmembrane region" description="Helical" evidence="1">
    <location>
        <begin position="90"/>
        <end position="109"/>
    </location>
</feature>
<protein>
    <submittedName>
        <fullName evidence="2">Uncharacterized protein</fullName>
    </submittedName>
</protein>
<keyword evidence="1" id="KW-0472">Membrane</keyword>
<organism evidence="2 3">
    <name type="scientific">Nonomuraea thailandensis</name>
    <dbReference type="NCBI Taxonomy" id="1188745"/>
    <lineage>
        <taxon>Bacteria</taxon>
        <taxon>Bacillati</taxon>
        <taxon>Actinomycetota</taxon>
        <taxon>Actinomycetes</taxon>
        <taxon>Streptosporangiales</taxon>
        <taxon>Streptosporangiaceae</taxon>
        <taxon>Nonomuraea</taxon>
    </lineage>
</organism>
<dbReference type="Proteomes" id="UP001139648">
    <property type="component" value="Unassembled WGS sequence"/>
</dbReference>
<comment type="caution">
    <text evidence="2">The sequence shown here is derived from an EMBL/GenBank/DDBJ whole genome shotgun (WGS) entry which is preliminary data.</text>
</comment>
<keyword evidence="3" id="KW-1185">Reference proteome</keyword>
<sequence length="269" mass="28947">MNALIRAALIGAVIGIAEDALATRAFEHDEQLAFLIMLVGPVPASMLLSFWAKLPRWWLMSLLGPVAVVVCIAVMWFLPGVTTSLGEWGGRLTFMGLGALGFALAAAAVTPMRRTARLVTIGVLAVGVVAARLVVGVVIVLISTQVAAHHGVPVVAPELPGHRLTHVRATERELSLEYERRSDGVRLTVGVRARGEVTPRRRCEEGYPEAACREVAPGVWAGEREVDVVLYSVHGDALVEIRSHAATRADALAVLPALRPVGWWELAWQ</sequence>
<feature type="transmembrane region" description="Helical" evidence="1">
    <location>
        <begin position="32"/>
        <end position="51"/>
    </location>
</feature>
<keyword evidence="1" id="KW-1133">Transmembrane helix</keyword>
<reference evidence="2" key="1">
    <citation type="submission" date="2022-06" db="EMBL/GenBank/DDBJ databases">
        <title>Sequencing the genomes of 1000 actinobacteria strains.</title>
        <authorList>
            <person name="Klenk H.-P."/>
        </authorList>
    </citation>
    <scope>NUCLEOTIDE SEQUENCE</scope>
    <source>
        <strain evidence="2">DSM 46694</strain>
    </source>
</reference>
<evidence type="ECO:0000313" key="3">
    <source>
        <dbReference type="Proteomes" id="UP001139648"/>
    </source>
</evidence>
<dbReference type="EMBL" id="JAMZEB010000002">
    <property type="protein sequence ID" value="MCP2364728.1"/>
    <property type="molecule type" value="Genomic_DNA"/>
</dbReference>
<evidence type="ECO:0000256" key="1">
    <source>
        <dbReference type="SAM" id="Phobius"/>
    </source>
</evidence>
<dbReference type="AlphaFoldDB" id="A0A9X2H176"/>
<accession>A0A9X2H176</accession>
<gene>
    <name evidence="2" type="ORF">HD597_011748</name>
</gene>
<dbReference type="RefSeq" id="WP_253757470.1">
    <property type="nucleotide sequence ID" value="NZ_BAABKA010000087.1"/>
</dbReference>
<evidence type="ECO:0000313" key="2">
    <source>
        <dbReference type="EMBL" id="MCP2364728.1"/>
    </source>
</evidence>
<feature type="transmembrane region" description="Helical" evidence="1">
    <location>
        <begin position="121"/>
        <end position="142"/>
    </location>
</feature>
<proteinExistence type="predicted"/>
<name>A0A9X2H176_9ACTN</name>
<feature type="transmembrane region" description="Helical" evidence="1">
    <location>
        <begin position="58"/>
        <end position="78"/>
    </location>
</feature>
<keyword evidence="1" id="KW-0812">Transmembrane</keyword>